<evidence type="ECO:0000313" key="3">
    <source>
        <dbReference type="Proteomes" id="UP000019376"/>
    </source>
</evidence>
<protein>
    <submittedName>
        <fullName evidence="2">Uncharacterized protein</fullName>
    </submittedName>
</protein>
<keyword evidence="3" id="KW-1185">Reference proteome</keyword>
<dbReference type="AlphaFoldDB" id="S7Z939"/>
<dbReference type="Proteomes" id="UP000019376">
    <property type="component" value="Unassembled WGS sequence"/>
</dbReference>
<sequence length="254" mass="27850">MTTRSTPSLLNPIHTFLEALTSSPTSPTYITTILSTFTTQPIPLIHEHGLPQLAPFLGRSFTGTDGIARYFELLGDYLIIRDMRFEPEETWVVDAEAETVVVRGRARFVWKSTRQGWDEEFVYRIALATDVSGRSSSGVGGGGGMGDDEVQRGVGRELDEGEKMGEERCLKVCEYRIWADTGAAYLARWGRLGDLLGEKGGGGVEGIHFDQDEDGEGERKKMEGRGETRAALNRRKSGHQDVLGAGLNVYGSCG</sequence>
<evidence type="ECO:0000256" key="1">
    <source>
        <dbReference type="SAM" id="MobiDB-lite"/>
    </source>
</evidence>
<dbReference type="OrthoDB" id="3352776at2759"/>
<dbReference type="eggNOG" id="ENOG502SDPH">
    <property type="taxonomic scope" value="Eukaryota"/>
</dbReference>
<organism evidence="2 3">
    <name type="scientific">Penicillium oxalicum (strain 114-2 / CGMCC 5302)</name>
    <name type="common">Penicillium decumbens</name>
    <dbReference type="NCBI Taxonomy" id="933388"/>
    <lineage>
        <taxon>Eukaryota</taxon>
        <taxon>Fungi</taxon>
        <taxon>Dikarya</taxon>
        <taxon>Ascomycota</taxon>
        <taxon>Pezizomycotina</taxon>
        <taxon>Eurotiomycetes</taxon>
        <taxon>Eurotiomycetidae</taxon>
        <taxon>Eurotiales</taxon>
        <taxon>Aspergillaceae</taxon>
        <taxon>Penicillium</taxon>
    </lineage>
</organism>
<dbReference type="STRING" id="933388.S7Z939"/>
<dbReference type="EMBL" id="KB644409">
    <property type="protein sequence ID" value="EPS26724.1"/>
    <property type="molecule type" value="Genomic_DNA"/>
</dbReference>
<evidence type="ECO:0000313" key="2">
    <source>
        <dbReference type="EMBL" id="EPS26724.1"/>
    </source>
</evidence>
<feature type="region of interest" description="Disordered" evidence="1">
    <location>
        <begin position="204"/>
        <end position="229"/>
    </location>
</feature>
<proteinExistence type="predicted"/>
<dbReference type="Gene3D" id="3.10.450.50">
    <property type="match status" value="1"/>
</dbReference>
<reference evidence="2 3" key="1">
    <citation type="journal article" date="2013" name="PLoS ONE">
        <title>Genomic and secretomic analyses reveal unique features of the lignocellulolytic enzyme system of Penicillium decumbens.</title>
        <authorList>
            <person name="Liu G."/>
            <person name="Zhang L."/>
            <person name="Wei X."/>
            <person name="Zou G."/>
            <person name="Qin Y."/>
            <person name="Ma L."/>
            <person name="Li J."/>
            <person name="Zheng H."/>
            <person name="Wang S."/>
            <person name="Wang C."/>
            <person name="Xun L."/>
            <person name="Zhao G.-P."/>
            <person name="Zhou Z."/>
            <person name="Qu Y."/>
        </authorList>
    </citation>
    <scope>NUCLEOTIDE SEQUENCE [LARGE SCALE GENOMIC DNA]</scope>
    <source>
        <strain evidence="3">114-2 / CGMCC 5302</strain>
    </source>
</reference>
<name>S7Z939_PENO1</name>
<dbReference type="HOGENOM" id="CLU_095773_1_0_1"/>
<gene>
    <name evidence="2" type="ORF">PDE_01662</name>
</gene>
<dbReference type="PhylomeDB" id="S7Z939"/>
<accession>S7Z939</accession>
<feature type="compositionally biased region" description="Basic and acidic residues" evidence="1">
    <location>
        <begin position="217"/>
        <end position="228"/>
    </location>
</feature>